<gene>
    <name evidence="2" type="ORF">XH99_04890</name>
</gene>
<protein>
    <submittedName>
        <fullName evidence="2">Sulfur oxidation protein SoxY</fullName>
    </submittedName>
</protein>
<name>A0A4Q0SG58_9BRAD</name>
<comment type="caution">
    <text evidence="2">The sequence shown here is derived from an EMBL/GenBank/DDBJ whole genome shotgun (WGS) entry which is preliminary data.</text>
</comment>
<dbReference type="InterPro" id="IPR030997">
    <property type="entry name" value="SoxY_para_1"/>
</dbReference>
<dbReference type="InterPro" id="IPR032711">
    <property type="entry name" value="SoxY"/>
</dbReference>
<dbReference type="InterPro" id="IPR006311">
    <property type="entry name" value="TAT_signal"/>
</dbReference>
<dbReference type="PIRSF" id="PIRSF010312">
    <property type="entry name" value="Sulphur_oxidation_SoxY"/>
    <property type="match status" value="1"/>
</dbReference>
<dbReference type="PROSITE" id="PS51318">
    <property type="entry name" value="TAT"/>
    <property type="match status" value="1"/>
</dbReference>
<evidence type="ECO:0000313" key="3">
    <source>
        <dbReference type="Proteomes" id="UP000289546"/>
    </source>
</evidence>
<dbReference type="AlphaFoldDB" id="A0A4Q0SG58"/>
<dbReference type="NCBIfam" id="TIGR04487">
    <property type="entry name" value="SoxY_para_1"/>
    <property type="match status" value="1"/>
</dbReference>
<organism evidence="2 3">
    <name type="scientific">Bradyrhizobium nanningense</name>
    <dbReference type="NCBI Taxonomy" id="1325118"/>
    <lineage>
        <taxon>Bacteria</taxon>
        <taxon>Pseudomonadati</taxon>
        <taxon>Pseudomonadota</taxon>
        <taxon>Alphaproteobacteria</taxon>
        <taxon>Hyphomicrobiales</taxon>
        <taxon>Nitrobacteraceae</taxon>
        <taxon>Bradyrhizobium</taxon>
    </lineage>
</organism>
<dbReference type="Gene3D" id="2.60.40.2470">
    <property type="entry name" value="SoxY domain"/>
    <property type="match status" value="1"/>
</dbReference>
<dbReference type="InterPro" id="IPR016568">
    <property type="entry name" value="Sulphur_oxidation_SoxY"/>
</dbReference>
<keyword evidence="3" id="KW-1185">Reference proteome</keyword>
<dbReference type="Proteomes" id="UP000289546">
    <property type="component" value="Unassembled WGS sequence"/>
</dbReference>
<dbReference type="InterPro" id="IPR038162">
    <property type="entry name" value="SoxY_sf"/>
</dbReference>
<dbReference type="EMBL" id="LBJQ01000009">
    <property type="protein sequence ID" value="RXH37447.1"/>
    <property type="molecule type" value="Genomic_DNA"/>
</dbReference>
<accession>A0A4Q0SG58</accession>
<dbReference type="Pfam" id="PF13501">
    <property type="entry name" value="SoxY"/>
    <property type="match status" value="1"/>
</dbReference>
<evidence type="ECO:0000259" key="1">
    <source>
        <dbReference type="Pfam" id="PF13501"/>
    </source>
</evidence>
<reference evidence="2 3" key="1">
    <citation type="submission" date="2015-04" db="EMBL/GenBank/DDBJ databases">
        <title>Comparative genomics of rhizobia nodulating Arachis hypogaea in China.</title>
        <authorList>
            <person name="Li Y."/>
        </authorList>
    </citation>
    <scope>NUCLEOTIDE SEQUENCE [LARGE SCALE GENOMIC DNA]</scope>
    <source>
        <strain evidence="2 3">CCBAU 51757</strain>
    </source>
</reference>
<sequence length="155" mass="16603">MPTTRRHFLSLAGGVTAAGTMPIVSLRPLQATPAMLTAAIRNVVGEAQLRTGRVKLDIPPLVENGNTVPMTVSVASPMTADDHVKSIHVFNEKNPQPNIGNFYLTPASGRAQVSTRIRLADTQKVVAIARLSDDTFWQIAADVVVTLAACTEEMN</sequence>
<feature type="domain" description="Ig-like SoxY" evidence="1">
    <location>
        <begin position="41"/>
        <end position="150"/>
    </location>
</feature>
<dbReference type="OrthoDB" id="9804570at2"/>
<dbReference type="RefSeq" id="WP_128916850.1">
    <property type="nucleotide sequence ID" value="NZ_LBJC01000007.1"/>
</dbReference>
<proteinExistence type="predicted"/>
<evidence type="ECO:0000313" key="2">
    <source>
        <dbReference type="EMBL" id="RXH37447.1"/>
    </source>
</evidence>